<sequence length="225" mass="26692">MTESWWGLMTSGQIADKWSLWLDTHYVPELFLIGRGVFTYHTADEKFNFTAGYAHLQLTTPFSEGDLIRPERRPWGQVIMRLPSSQGYNVSFRFRYDARFRQSFDELQLTDGHDFNHRLRFNNSIRYQFKRLDKIKTALSASFVNETLFTLGPDRVDIPFEHRVFLLLGIQRGGSTLSPGYHIRFQNTSTSQVRIVHGFVLWINFNYQFKNLRRHFLREFPIDKI</sequence>
<keyword evidence="2" id="KW-1185">Reference proteome</keyword>
<dbReference type="InterPro" id="IPR019619">
    <property type="entry name" value="DUF2490"/>
</dbReference>
<evidence type="ECO:0000313" key="2">
    <source>
        <dbReference type="Proteomes" id="UP001589797"/>
    </source>
</evidence>
<proteinExistence type="predicted"/>
<dbReference type="RefSeq" id="WP_382386501.1">
    <property type="nucleotide sequence ID" value="NZ_JBHLWI010000009.1"/>
</dbReference>
<dbReference type="Pfam" id="PF10677">
    <property type="entry name" value="DUF2490"/>
    <property type="match status" value="1"/>
</dbReference>
<reference evidence="1 2" key="1">
    <citation type="submission" date="2024-09" db="EMBL/GenBank/DDBJ databases">
        <authorList>
            <person name="Sun Q."/>
            <person name="Mori K."/>
        </authorList>
    </citation>
    <scope>NUCLEOTIDE SEQUENCE [LARGE SCALE GENOMIC DNA]</scope>
    <source>
        <strain evidence="1 2">CCM 7650</strain>
    </source>
</reference>
<name>A0ABV6FQC9_9BACT</name>
<protein>
    <submittedName>
        <fullName evidence="1">DUF2490 domain-containing protein</fullName>
    </submittedName>
</protein>
<organism evidence="1 2">
    <name type="scientific">Fontibacter flavus</name>
    <dbReference type="NCBI Taxonomy" id="654838"/>
    <lineage>
        <taxon>Bacteria</taxon>
        <taxon>Pseudomonadati</taxon>
        <taxon>Bacteroidota</taxon>
        <taxon>Cytophagia</taxon>
        <taxon>Cytophagales</taxon>
        <taxon>Cyclobacteriaceae</taxon>
        <taxon>Fontibacter</taxon>
    </lineage>
</organism>
<dbReference type="Proteomes" id="UP001589797">
    <property type="component" value="Unassembled WGS sequence"/>
</dbReference>
<evidence type="ECO:0000313" key="1">
    <source>
        <dbReference type="EMBL" id="MFC0262061.1"/>
    </source>
</evidence>
<accession>A0ABV6FQC9</accession>
<dbReference type="EMBL" id="JBHLWI010000009">
    <property type="protein sequence ID" value="MFC0262061.1"/>
    <property type="molecule type" value="Genomic_DNA"/>
</dbReference>
<gene>
    <name evidence="1" type="ORF">ACFFIP_05150</name>
</gene>
<comment type="caution">
    <text evidence="1">The sequence shown here is derived from an EMBL/GenBank/DDBJ whole genome shotgun (WGS) entry which is preliminary data.</text>
</comment>